<organism evidence="6 7">
    <name type="scientific">Sphaerosporella brunnea</name>
    <dbReference type="NCBI Taxonomy" id="1250544"/>
    <lineage>
        <taxon>Eukaryota</taxon>
        <taxon>Fungi</taxon>
        <taxon>Dikarya</taxon>
        <taxon>Ascomycota</taxon>
        <taxon>Pezizomycotina</taxon>
        <taxon>Pezizomycetes</taxon>
        <taxon>Pezizales</taxon>
        <taxon>Pyronemataceae</taxon>
        <taxon>Sphaerosporella</taxon>
    </lineage>
</organism>
<evidence type="ECO:0000256" key="2">
    <source>
        <dbReference type="ARBA" id="ARBA00022692"/>
    </source>
</evidence>
<keyword evidence="4 5" id="KW-0472">Membrane</keyword>
<dbReference type="InterPro" id="IPR011701">
    <property type="entry name" value="MFS"/>
</dbReference>
<feature type="transmembrane region" description="Helical" evidence="5">
    <location>
        <begin position="336"/>
        <end position="357"/>
    </location>
</feature>
<reference evidence="6 7" key="1">
    <citation type="submission" date="2019-09" db="EMBL/GenBank/DDBJ databases">
        <title>Draft genome of the ectomycorrhizal ascomycete Sphaerosporella brunnea.</title>
        <authorList>
            <consortium name="DOE Joint Genome Institute"/>
            <person name="Benucci G.M."/>
            <person name="Marozzi G."/>
            <person name="Antonielli L."/>
            <person name="Sanchez S."/>
            <person name="Marco P."/>
            <person name="Wang X."/>
            <person name="Falini L.B."/>
            <person name="Barry K."/>
            <person name="Haridas S."/>
            <person name="Lipzen A."/>
            <person name="Labutti K."/>
            <person name="Grigoriev I.V."/>
            <person name="Murat C."/>
            <person name="Martin F."/>
            <person name="Albertini E."/>
            <person name="Donnini D."/>
            <person name="Bonito G."/>
        </authorList>
    </citation>
    <scope>NUCLEOTIDE SEQUENCE [LARGE SCALE GENOMIC DNA]</scope>
    <source>
        <strain evidence="6 7">Sb_GMNB300</strain>
    </source>
</reference>
<dbReference type="AlphaFoldDB" id="A0A5J5EU09"/>
<evidence type="ECO:0000256" key="5">
    <source>
        <dbReference type="SAM" id="Phobius"/>
    </source>
</evidence>
<dbReference type="InParanoid" id="A0A5J5EU09"/>
<evidence type="ECO:0000256" key="4">
    <source>
        <dbReference type="ARBA" id="ARBA00023136"/>
    </source>
</evidence>
<dbReference type="Pfam" id="PF07690">
    <property type="entry name" value="MFS_1"/>
    <property type="match status" value="1"/>
</dbReference>
<dbReference type="Gene3D" id="1.20.1250.20">
    <property type="entry name" value="MFS general substrate transporter like domains"/>
    <property type="match status" value="2"/>
</dbReference>
<dbReference type="PANTHER" id="PTHR10924:SF6">
    <property type="entry name" value="SOLUTE CARRIER FAMILY 49 MEMBER A3"/>
    <property type="match status" value="1"/>
</dbReference>
<dbReference type="GO" id="GO:0022857">
    <property type="term" value="F:transmembrane transporter activity"/>
    <property type="evidence" value="ECO:0007669"/>
    <property type="project" value="InterPro"/>
</dbReference>
<evidence type="ECO:0000256" key="3">
    <source>
        <dbReference type="ARBA" id="ARBA00022989"/>
    </source>
</evidence>
<dbReference type="SUPFAM" id="SSF103473">
    <property type="entry name" value="MFS general substrate transporter"/>
    <property type="match status" value="1"/>
</dbReference>
<sequence>MTFAYQSSLMGESLASAPPEEKSETFVEAVNSVDVRATDRSTRGGDVEIAGPEYRVYKRRWIGLVMLMIMNIVVSWGWLTFAPVSNLTAEWFSLSSESPVNWLSTVILFSYVVATPAVIYLLGRYSIKPALLVAALLLLAGNWIRFAGTQTKRFGVTMVGQILIGFSQPFFLNAPPHYSDLWFTSRGRVSATALASLSNPFGAALGQFLDPMFANRAEKLPDMVLYVAIIASVAVLGWAVFPAHPPSPPGPSGNAEKLSAKESLEVFKRSGDFWILWAMFTVYLGLFSAFTTLLNQFMLPRGYSMDEAGITGALLIVAGLICSAIVSPIIDRTHSYFLAIRVAVPVIAACYLAFIWVPSGGKVAGPWAVGAILGAASFAILPLSLELSVEFTHPVAPEWTSSLMWCGGQLLGGVLIIAMGAMKDDGNGGDMKWALVLQAVLACVAVPGAALIGRKSTVLRRLQMDQFAYQPVADN</sequence>
<dbReference type="EMBL" id="VXIS01000122">
    <property type="protein sequence ID" value="KAA8903103.1"/>
    <property type="molecule type" value="Genomic_DNA"/>
</dbReference>
<dbReference type="Proteomes" id="UP000326924">
    <property type="component" value="Unassembled WGS sequence"/>
</dbReference>
<evidence type="ECO:0000256" key="1">
    <source>
        <dbReference type="ARBA" id="ARBA00004141"/>
    </source>
</evidence>
<feature type="transmembrane region" description="Helical" evidence="5">
    <location>
        <begin position="130"/>
        <end position="148"/>
    </location>
</feature>
<feature type="transmembrane region" description="Helical" evidence="5">
    <location>
        <begin position="364"/>
        <end position="382"/>
    </location>
</feature>
<dbReference type="OrthoDB" id="422206at2759"/>
<gene>
    <name evidence="6" type="ORF">FN846DRAFT_814043</name>
</gene>
<feature type="transmembrane region" description="Helical" evidence="5">
    <location>
        <begin position="433"/>
        <end position="452"/>
    </location>
</feature>
<keyword evidence="7" id="KW-1185">Reference proteome</keyword>
<feature type="transmembrane region" description="Helical" evidence="5">
    <location>
        <begin position="223"/>
        <end position="241"/>
    </location>
</feature>
<evidence type="ECO:0000313" key="7">
    <source>
        <dbReference type="Proteomes" id="UP000326924"/>
    </source>
</evidence>
<evidence type="ECO:0000313" key="6">
    <source>
        <dbReference type="EMBL" id="KAA8903103.1"/>
    </source>
</evidence>
<accession>A0A5J5EU09</accession>
<feature type="transmembrane region" description="Helical" evidence="5">
    <location>
        <begin position="154"/>
        <end position="172"/>
    </location>
</feature>
<feature type="transmembrane region" description="Helical" evidence="5">
    <location>
        <begin position="102"/>
        <end position="123"/>
    </location>
</feature>
<dbReference type="GO" id="GO:0016020">
    <property type="term" value="C:membrane"/>
    <property type="evidence" value="ECO:0007669"/>
    <property type="project" value="UniProtKB-SubCell"/>
</dbReference>
<keyword evidence="2 5" id="KW-0812">Transmembrane</keyword>
<comment type="caution">
    <text evidence="6">The sequence shown here is derived from an EMBL/GenBank/DDBJ whole genome shotgun (WGS) entry which is preliminary data.</text>
</comment>
<feature type="transmembrane region" description="Helical" evidence="5">
    <location>
        <begin position="274"/>
        <end position="297"/>
    </location>
</feature>
<feature type="transmembrane region" description="Helical" evidence="5">
    <location>
        <begin position="309"/>
        <end position="330"/>
    </location>
</feature>
<dbReference type="PANTHER" id="PTHR10924">
    <property type="entry name" value="MAJOR FACILITATOR SUPERFAMILY PROTEIN-RELATED"/>
    <property type="match status" value="1"/>
</dbReference>
<feature type="transmembrane region" description="Helical" evidence="5">
    <location>
        <begin position="61"/>
        <end position="82"/>
    </location>
</feature>
<keyword evidence="3 5" id="KW-1133">Transmembrane helix</keyword>
<comment type="subcellular location">
    <subcellularLocation>
        <location evidence="1">Membrane</location>
        <topology evidence="1">Multi-pass membrane protein</topology>
    </subcellularLocation>
</comment>
<dbReference type="InterPro" id="IPR049680">
    <property type="entry name" value="FLVCR1-2_SLC49-like"/>
</dbReference>
<protein>
    <submittedName>
        <fullName evidence="6">Major facilitator superfamily domain-containing protein</fullName>
    </submittedName>
</protein>
<name>A0A5J5EU09_9PEZI</name>
<feature type="transmembrane region" description="Helical" evidence="5">
    <location>
        <begin position="402"/>
        <end position="421"/>
    </location>
</feature>
<proteinExistence type="predicted"/>
<dbReference type="InterPro" id="IPR036259">
    <property type="entry name" value="MFS_trans_sf"/>
</dbReference>